<proteinExistence type="predicted"/>
<accession>A0ABD0YVS0</accession>
<dbReference type="Proteomes" id="UP001558652">
    <property type="component" value="Unassembled WGS sequence"/>
</dbReference>
<evidence type="ECO:0000256" key="1">
    <source>
        <dbReference type="SAM" id="MobiDB-lite"/>
    </source>
</evidence>
<comment type="caution">
    <text evidence="3">The sequence shown here is derived from an EMBL/GenBank/DDBJ whole genome shotgun (WGS) entry which is preliminary data.</text>
</comment>
<reference evidence="3 4" key="1">
    <citation type="submission" date="2024-07" db="EMBL/GenBank/DDBJ databases">
        <title>Chromosome-level genome assembly of the water stick insect Ranatra chinensis (Heteroptera: Nepidae).</title>
        <authorList>
            <person name="Liu X."/>
        </authorList>
    </citation>
    <scope>NUCLEOTIDE SEQUENCE [LARGE SCALE GENOMIC DNA]</scope>
    <source>
        <strain evidence="3">Cailab_2021Rc</strain>
        <tissue evidence="3">Muscle</tissue>
    </source>
</reference>
<dbReference type="SUPFAM" id="SSF57756">
    <property type="entry name" value="Retrovirus zinc finger-like domains"/>
    <property type="match status" value="1"/>
</dbReference>
<name>A0ABD0YVS0_9HEMI</name>
<evidence type="ECO:0000313" key="3">
    <source>
        <dbReference type="EMBL" id="KAL1140051.1"/>
    </source>
</evidence>
<dbReference type="InterPro" id="IPR052560">
    <property type="entry name" value="RdDP_mobile_element"/>
</dbReference>
<feature type="region of interest" description="Disordered" evidence="1">
    <location>
        <begin position="22"/>
        <end position="50"/>
    </location>
</feature>
<dbReference type="PANTHER" id="PTHR36688:SF2">
    <property type="entry name" value="ENDONUCLEASE_EXONUCLEASE_PHOSPHATASE DOMAIN-CONTAINING PROTEIN"/>
    <property type="match status" value="1"/>
</dbReference>
<feature type="compositionally biased region" description="Polar residues" evidence="1">
    <location>
        <begin position="22"/>
        <end position="35"/>
    </location>
</feature>
<dbReference type="Pfam" id="PF00078">
    <property type="entry name" value="RVT_1"/>
    <property type="match status" value="1"/>
</dbReference>
<keyword evidence="4" id="KW-1185">Reference proteome</keyword>
<dbReference type="AlphaFoldDB" id="A0ABD0YVS0"/>
<sequence>MLIGSLFTSQRSVSLHISCNSNSTAESSFSGQQRKGTPRDSPSAAGTRRHTLEHPDYIALQRFLEIKSVPHFIYKLPQERPKKFVIKGIDEETQTDEVLDELRFLGYPIIRVAQLKTIGTKRPLPIFLAEFEAKVNDDVLKKLTSLLAMEMTVVPYKQPPTPLQCFKCQRFGHSAHYCMADPRCVKCGMQHSSKDCNIERPLFRYVLCEGNHPASYKGCIAHKERAKKITNKLPHVKPQRPQKESEKVVNELTYAAISKPKKPDPDNTKTIATPNMTDCNNVAIEQKQAQPPAEENVTEVIARSIPPKQEAPKPPRPAKTRGNSDKKAELRNFLETNNIAVALISETHLKPQQKFHIPNYVTYRTNRDAKAGGGTCVLVQKPVIHSEFILPTLKKIEATAITLELSRNKVILISAYSPPGALRKRDLDLLLDSGRKVIIAGDLNAKHNSWGCRKSNKAGVKLHEHCLLNDYVILAPDCPTDLASNGLTDILDIAIIKGTNTNMSLEVVNDLNSDHLTVLIHSESTPKLFNPRKTYDFSKADWELFRTNLDALLPQNLTPQSSAEIDSAVKELTNAFHDATEIAVPCKTEPRYYQKIPEFICKTIRERNRLRRENQRFFSRDKKKTLNFLKRKISTQLTIHNLKAYQNRVTELSGNSLWRETKRITRKGTFVPAIVVNGQKVTCNAKKAEAFSENLEDTFRPNNGPPNNTFFLEVSNTIAATLHKPPQFSIRKTNIHEVRWLIKHLPNRRSPGPDTIQNIILKQLPLKAHRYLTNIINSCLAIEYFPSDWKQANIIVFAKPGKDPTDLKNYRPISLLNTMGKILEKIILKRLNKFIHDNTLLRPEQCGFRNQYSTSHQLLRVVESITRGFNEHRSTGALFIDIEKAFDRVWHEGLLYKLIKLGIPDGLTNILGSYLTNRHFRVQIDSHKSQWKQIRAGVPQGSLLGPVLFNLYINDIPQTDGTEIAMYADDTTFLTQSWHPKLIHHKLQNAVSKAEEWFKKWRMNVNASKCVALFFTKRAKHKPPSQLQIDGHKFPWAPSVKYLGVFLDCRLNWDCHIRETIKKARAR</sequence>
<evidence type="ECO:0000259" key="2">
    <source>
        <dbReference type="PROSITE" id="PS50878"/>
    </source>
</evidence>
<evidence type="ECO:0000313" key="4">
    <source>
        <dbReference type="Proteomes" id="UP001558652"/>
    </source>
</evidence>
<feature type="domain" description="Reverse transcriptase" evidence="2">
    <location>
        <begin position="778"/>
        <end position="1047"/>
    </location>
</feature>
<dbReference type="Pfam" id="PF14529">
    <property type="entry name" value="Exo_endo_phos_2"/>
    <property type="match status" value="1"/>
</dbReference>
<dbReference type="GO" id="GO:0071897">
    <property type="term" value="P:DNA biosynthetic process"/>
    <property type="evidence" value="ECO:0007669"/>
    <property type="project" value="UniProtKB-ARBA"/>
</dbReference>
<dbReference type="CDD" id="cd01650">
    <property type="entry name" value="RT_nLTR_like"/>
    <property type="match status" value="1"/>
</dbReference>
<dbReference type="PROSITE" id="PS50878">
    <property type="entry name" value="RT_POL"/>
    <property type="match status" value="1"/>
</dbReference>
<dbReference type="InterPro" id="IPR036875">
    <property type="entry name" value="Znf_CCHC_sf"/>
</dbReference>
<feature type="region of interest" description="Disordered" evidence="1">
    <location>
        <begin position="303"/>
        <end position="326"/>
    </location>
</feature>
<dbReference type="SUPFAM" id="SSF56672">
    <property type="entry name" value="DNA/RNA polymerases"/>
    <property type="match status" value="1"/>
</dbReference>
<gene>
    <name evidence="3" type="ORF">AAG570_007028</name>
</gene>
<dbReference type="InterPro" id="IPR000477">
    <property type="entry name" value="RT_dom"/>
</dbReference>
<organism evidence="3 4">
    <name type="scientific">Ranatra chinensis</name>
    <dbReference type="NCBI Taxonomy" id="642074"/>
    <lineage>
        <taxon>Eukaryota</taxon>
        <taxon>Metazoa</taxon>
        <taxon>Ecdysozoa</taxon>
        <taxon>Arthropoda</taxon>
        <taxon>Hexapoda</taxon>
        <taxon>Insecta</taxon>
        <taxon>Pterygota</taxon>
        <taxon>Neoptera</taxon>
        <taxon>Paraneoptera</taxon>
        <taxon>Hemiptera</taxon>
        <taxon>Heteroptera</taxon>
        <taxon>Panheteroptera</taxon>
        <taxon>Nepomorpha</taxon>
        <taxon>Nepidae</taxon>
        <taxon>Ranatrinae</taxon>
        <taxon>Ranatra</taxon>
    </lineage>
</organism>
<dbReference type="InterPro" id="IPR036691">
    <property type="entry name" value="Endo/exonu/phosph_ase_sf"/>
</dbReference>
<dbReference type="InterPro" id="IPR043502">
    <property type="entry name" value="DNA/RNA_pol_sf"/>
</dbReference>
<protein>
    <recommendedName>
        <fullName evidence="2">Reverse transcriptase domain-containing protein</fullName>
    </recommendedName>
</protein>
<dbReference type="PANTHER" id="PTHR36688">
    <property type="entry name" value="ENDO/EXONUCLEASE/PHOSPHATASE DOMAIN-CONTAINING PROTEIN"/>
    <property type="match status" value="1"/>
</dbReference>
<dbReference type="EMBL" id="JBFDAA010000002">
    <property type="protein sequence ID" value="KAL1140051.1"/>
    <property type="molecule type" value="Genomic_DNA"/>
</dbReference>
<dbReference type="InterPro" id="IPR005135">
    <property type="entry name" value="Endo/exonuclease/phosphatase"/>
</dbReference>
<dbReference type="SUPFAM" id="SSF56219">
    <property type="entry name" value="DNase I-like"/>
    <property type="match status" value="1"/>
</dbReference>
<dbReference type="Gene3D" id="3.60.10.10">
    <property type="entry name" value="Endonuclease/exonuclease/phosphatase"/>
    <property type="match status" value="1"/>
</dbReference>